<gene>
    <name evidence="3" type="ORF">TRIUR3_24214</name>
</gene>
<feature type="region of interest" description="Disordered" evidence="1">
    <location>
        <begin position="1"/>
        <end position="37"/>
    </location>
</feature>
<accession>M8A799</accession>
<evidence type="ECO:0000256" key="1">
    <source>
        <dbReference type="SAM" id="MobiDB-lite"/>
    </source>
</evidence>
<feature type="compositionally biased region" description="Low complexity" evidence="1">
    <location>
        <begin position="1"/>
        <end position="11"/>
    </location>
</feature>
<proteinExistence type="predicted"/>
<protein>
    <submittedName>
        <fullName evidence="3">Uncharacterized protein</fullName>
    </submittedName>
</protein>
<feature type="compositionally biased region" description="Basic and acidic residues" evidence="1">
    <location>
        <begin position="12"/>
        <end position="37"/>
    </location>
</feature>
<feature type="transmembrane region" description="Helical" evidence="2">
    <location>
        <begin position="116"/>
        <end position="134"/>
    </location>
</feature>
<keyword evidence="2" id="KW-1133">Transmembrane helix</keyword>
<dbReference type="EMBL" id="KD008299">
    <property type="protein sequence ID" value="EMS68337.1"/>
    <property type="molecule type" value="Genomic_DNA"/>
</dbReference>
<sequence length="225" mass="25572">MGTAGGRTRQTGRPEGDGARRRHAPDGEAGRRRRAEVARTRRRRRRSIWIIRWLTSSIYLVYIWFLLLLLNLKETSVPGSDVYKFPLFKHGNDLFANFNAKCRAIDAASRLLVSSLFLFLGEVSSMLVPTIGIFKDQRRKNMSLEAQDTRPSWKRHLPKGWLSNSKRGACYGHPGSRAITYAANADAYGKLRVDMTNKHQLGAQMKKAADGRKRRSDEMFVATYG</sequence>
<reference evidence="3" key="1">
    <citation type="journal article" date="2013" name="Nature">
        <title>Draft genome of the wheat A-genome progenitor Triticum urartu.</title>
        <authorList>
            <person name="Ling H.Q."/>
            <person name="Zhao S."/>
            <person name="Liu D."/>
            <person name="Wang J."/>
            <person name="Sun H."/>
            <person name="Zhang C."/>
            <person name="Fan H."/>
            <person name="Li D."/>
            <person name="Dong L."/>
            <person name="Tao Y."/>
            <person name="Gao C."/>
            <person name="Wu H."/>
            <person name="Li Y."/>
            <person name="Cui Y."/>
            <person name="Guo X."/>
            <person name="Zheng S."/>
            <person name="Wang B."/>
            <person name="Yu K."/>
            <person name="Liang Q."/>
            <person name="Yang W."/>
            <person name="Lou X."/>
            <person name="Chen J."/>
            <person name="Feng M."/>
            <person name="Jian J."/>
            <person name="Zhang X."/>
            <person name="Luo G."/>
            <person name="Jiang Y."/>
            <person name="Liu J."/>
            <person name="Wang Z."/>
            <person name="Sha Y."/>
            <person name="Zhang B."/>
            <person name="Wu H."/>
            <person name="Tang D."/>
            <person name="Shen Q."/>
            <person name="Xue P."/>
            <person name="Zou S."/>
            <person name="Wang X."/>
            <person name="Liu X."/>
            <person name="Wang F."/>
            <person name="Yang Y."/>
            <person name="An X."/>
            <person name="Dong Z."/>
            <person name="Zhang K."/>
            <person name="Zhang X."/>
            <person name="Luo M.C."/>
            <person name="Dvorak J."/>
            <person name="Tong Y."/>
            <person name="Wang J."/>
            <person name="Yang H."/>
            <person name="Li Z."/>
            <person name="Wang D."/>
            <person name="Zhang A."/>
            <person name="Wang J."/>
        </authorList>
    </citation>
    <scope>NUCLEOTIDE SEQUENCE</scope>
</reference>
<feature type="transmembrane region" description="Helical" evidence="2">
    <location>
        <begin position="49"/>
        <end position="70"/>
    </location>
</feature>
<keyword evidence="2" id="KW-0472">Membrane</keyword>
<evidence type="ECO:0000313" key="3">
    <source>
        <dbReference type="EMBL" id="EMS68337.1"/>
    </source>
</evidence>
<evidence type="ECO:0000256" key="2">
    <source>
        <dbReference type="SAM" id="Phobius"/>
    </source>
</evidence>
<keyword evidence="2" id="KW-0812">Transmembrane</keyword>
<organism evidence="3">
    <name type="scientific">Triticum urartu</name>
    <name type="common">Red wild einkorn</name>
    <name type="synonym">Crithodium urartu</name>
    <dbReference type="NCBI Taxonomy" id="4572"/>
    <lineage>
        <taxon>Eukaryota</taxon>
        <taxon>Viridiplantae</taxon>
        <taxon>Streptophyta</taxon>
        <taxon>Embryophyta</taxon>
        <taxon>Tracheophyta</taxon>
        <taxon>Spermatophyta</taxon>
        <taxon>Magnoliopsida</taxon>
        <taxon>Liliopsida</taxon>
        <taxon>Poales</taxon>
        <taxon>Poaceae</taxon>
        <taxon>BOP clade</taxon>
        <taxon>Pooideae</taxon>
        <taxon>Triticodae</taxon>
        <taxon>Triticeae</taxon>
        <taxon>Triticinae</taxon>
        <taxon>Triticum</taxon>
    </lineage>
</organism>
<dbReference type="AlphaFoldDB" id="M8A799"/>
<name>M8A799_TRIUA</name>